<dbReference type="RefSeq" id="WP_265361496.1">
    <property type="nucleotide sequence ID" value="NZ_JAZBJP010000009.1"/>
</dbReference>
<organism evidence="2 3">
    <name type="scientific">Streptomyces bugieae</name>
    <dbReference type="NCBI Taxonomy" id="3098223"/>
    <lineage>
        <taxon>Bacteria</taxon>
        <taxon>Bacillati</taxon>
        <taxon>Actinomycetota</taxon>
        <taxon>Actinomycetes</taxon>
        <taxon>Kitasatosporales</taxon>
        <taxon>Streptomycetaceae</taxon>
        <taxon>Streptomyces</taxon>
    </lineage>
</organism>
<accession>A0ABU7NR58</accession>
<evidence type="ECO:0000313" key="2">
    <source>
        <dbReference type="EMBL" id="MEE4421288.1"/>
    </source>
</evidence>
<protein>
    <submittedName>
        <fullName evidence="2">Uncharacterized protein</fullName>
    </submittedName>
</protein>
<comment type="caution">
    <text evidence="2">The sequence shown here is derived from an EMBL/GenBank/DDBJ whole genome shotgun (WGS) entry which is preliminary data.</text>
</comment>
<keyword evidence="3" id="KW-1185">Reference proteome</keyword>
<feature type="transmembrane region" description="Helical" evidence="1">
    <location>
        <begin position="39"/>
        <end position="57"/>
    </location>
</feature>
<sequence>MKPITGDLAYELLARGSHHSHHYHHTGTYGGGGDGVFDWWEWLILAIGVIVVIWAVVKKFSSD</sequence>
<name>A0ABU7NR58_9ACTN</name>
<evidence type="ECO:0000256" key="1">
    <source>
        <dbReference type="SAM" id="Phobius"/>
    </source>
</evidence>
<dbReference type="EMBL" id="JAZBJP010000009">
    <property type="protein sequence ID" value="MEE4421288.1"/>
    <property type="molecule type" value="Genomic_DNA"/>
</dbReference>
<keyword evidence="1" id="KW-0812">Transmembrane</keyword>
<proteinExistence type="predicted"/>
<evidence type="ECO:0000313" key="3">
    <source>
        <dbReference type="Proteomes" id="UP001307760"/>
    </source>
</evidence>
<dbReference type="Proteomes" id="UP001307760">
    <property type="component" value="Unassembled WGS sequence"/>
</dbReference>
<reference evidence="2 3" key="1">
    <citation type="submission" date="2023-12" db="EMBL/GenBank/DDBJ databases">
        <title>30 novel species of actinomycetes from the DSMZ collection.</title>
        <authorList>
            <person name="Nouioui I."/>
        </authorList>
    </citation>
    <scope>NUCLEOTIDE SEQUENCE [LARGE SCALE GENOMIC DNA]</scope>
    <source>
        <strain evidence="2 3">DSM 41528</strain>
    </source>
</reference>
<keyword evidence="1" id="KW-0472">Membrane</keyword>
<keyword evidence="1" id="KW-1133">Transmembrane helix</keyword>
<gene>
    <name evidence="2" type="ORF">V2J85_18285</name>
</gene>